<evidence type="ECO:0000313" key="3">
    <source>
        <dbReference type="Proteomes" id="UP000254866"/>
    </source>
</evidence>
<keyword evidence="1" id="KW-0732">Signal</keyword>
<gene>
    <name evidence="2" type="ORF">BP5553_06531</name>
</gene>
<dbReference type="InterPro" id="IPR024079">
    <property type="entry name" value="MetalloPept_cat_dom_sf"/>
</dbReference>
<evidence type="ECO:0000313" key="2">
    <source>
        <dbReference type="EMBL" id="RDL35919.1"/>
    </source>
</evidence>
<organism evidence="2 3">
    <name type="scientific">Venustampulla echinocandica</name>
    <dbReference type="NCBI Taxonomy" id="2656787"/>
    <lineage>
        <taxon>Eukaryota</taxon>
        <taxon>Fungi</taxon>
        <taxon>Dikarya</taxon>
        <taxon>Ascomycota</taxon>
        <taxon>Pezizomycotina</taxon>
        <taxon>Leotiomycetes</taxon>
        <taxon>Helotiales</taxon>
        <taxon>Pleuroascaceae</taxon>
        <taxon>Venustampulla</taxon>
    </lineage>
</organism>
<name>A0A370TK67_9HELO</name>
<feature type="signal peptide" evidence="1">
    <location>
        <begin position="1"/>
        <end position="21"/>
    </location>
</feature>
<dbReference type="AlphaFoldDB" id="A0A370TK67"/>
<comment type="caution">
    <text evidence="2">The sequence shown here is derived from an EMBL/GenBank/DDBJ whole genome shotgun (WGS) entry which is preliminary data.</text>
</comment>
<evidence type="ECO:0008006" key="4">
    <source>
        <dbReference type="Google" id="ProtNLM"/>
    </source>
</evidence>
<dbReference type="GO" id="GO:0008237">
    <property type="term" value="F:metallopeptidase activity"/>
    <property type="evidence" value="ECO:0007669"/>
    <property type="project" value="InterPro"/>
</dbReference>
<dbReference type="EMBL" id="NPIC01000005">
    <property type="protein sequence ID" value="RDL35919.1"/>
    <property type="molecule type" value="Genomic_DNA"/>
</dbReference>
<keyword evidence="3" id="KW-1185">Reference proteome</keyword>
<feature type="chain" id="PRO_5016770415" description="Lysine-specific metallo-endopeptidase domain-containing protein" evidence="1">
    <location>
        <begin position="22"/>
        <end position="294"/>
    </location>
</feature>
<dbReference type="RefSeq" id="XP_031868575.1">
    <property type="nucleotide sequence ID" value="XM_032015154.1"/>
</dbReference>
<evidence type="ECO:0000256" key="1">
    <source>
        <dbReference type="SAM" id="SignalP"/>
    </source>
</evidence>
<dbReference type="Gene3D" id="3.40.390.10">
    <property type="entry name" value="Collagenase (Catalytic Domain)"/>
    <property type="match status" value="1"/>
</dbReference>
<protein>
    <recommendedName>
        <fullName evidence="4">Lysine-specific metallo-endopeptidase domain-containing protein</fullName>
    </recommendedName>
</protein>
<dbReference type="GeneID" id="43599380"/>
<reference evidence="2 3" key="1">
    <citation type="journal article" date="2018" name="IMA Fungus">
        <title>IMA Genome-F 9: Draft genome sequence of Annulohypoxylon stygium, Aspergillus mulundensis, Berkeleyomyces basicola (syn. Thielaviopsis basicola), Ceratocystis smalleyi, two Cercospora beticola strains, Coleophoma cylindrospora, Fusarium fracticaudum, Phialophora cf. hyalina, and Morchella septimelata.</title>
        <authorList>
            <person name="Wingfield B.D."/>
            <person name="Bills G.F."/>
            <person name="Dong Y."/>
            <person name="Huang W."/>
            <person name="Nel W.J."/>
            <person name="Swalarsk-Parry B.S."/>
            <person name="Vaghefi N."/>
            <person name="Wilken P.M."/>
            <person name="An Z."/>
            <person name="de Beer Z.W."/>
            <person name="De Vos L."/>
            <person name="Chen L."/>
            <person name="Duong T.A."/>
            <person name="Gao Y."/>
            <person name="Hammerbacher A."/>
            <person name="Kikkert J.R."/>
            <person name="Li Y."/>
            <person name="Li H."/>
            <person name="Li K."/>
            <person name="Li Q."/>
            <person name="Liu X."/>
            <person name="Ma X."/>
            <person name="Naidoo K."/>
            <person name="Pethybridge S.J."/>
            <person name="Sun J."/>
            <person name="Steenkamp E.T."/>
            <person name="van der Nest M.A."/>
            <person name="van Wyk S."/>
            <person name="Wingfield M.J."/>
            <person name="Xiong C."/>
            <person name="Yue Q."/>
            <person name="Zhang X."/>
        </authorList>
    </citation>
    <scope>NUCLEOTIDE SEQUENCE [LARGE SCALE GENOMIC DNA]</scope>
    <source>
        <strain evidence="2 3">BP 5553</strain>
    </source>
</reference>
<dbReference type="Proteomes" id="UP000254866">
    <property type="component" value="Unassembled WGS sequence"/>
</dbReference>
<proteinExistence type="predicted"/>
<accession>A0A370TK67</accession>
<sequence length="294" mass="32113">MTGFTFQLLALLCTVLGLVSAESSGNIKLHKSCAQFGGIIDDIFNDIVNQTTVVHQKMRRVQANDPATSLPERTVVLNTFDSFFGLGKGGDVCAKNVIDTLDVVMNLRANEPRFTIYCSEDGLYHKTETNNKGGPIVESPGFQWIFQDPDAPDIRPQRMALGFMRCVDTAANGLIQVAYVSDRERIILCPSFASLPDRSANPHIPLPDGTQLDDQRSKTTTMFHELLHIMAPDMVGDQSGGVAKGGERYNFAGIHSLAGPPDSVRNPHSIAMYCLALWLGGNDWSTGVARPYPL</sequence>